<accession>A0A8T0SZ24</accession>
<evidence type="ECO:0000313" key="2">
    <source>
        <dbReference type="EMBL" id="KAG2603357.1"/>
    </source>
</evidence>
<evidence type="ECO:0000256" key="1">
    <source>
        <dbReference type="SAM" id="MobiDB-lite"/>
    </source>
</evidence>
<name>A0A8T0SZ24_PANVG</name>
<reference evidence="2" key="1">
    <citation type="submission" date="2020-05" db="EMBL/GenBank/DDBJ databases">
        <title>WGS assembly of Panicum virgatum.</title>
        <authorList>
            <person name="Lovell J.T."/>
            <person name="Jenkins J."/>
            <person name="Shu S."/>
            <person name="Juenger T.E."/>
            <person name="Schmutz J."/>
        </authorList>
    </citation>
    <scope>NUCLEOTIDE SEQUENCE</scope>
    <source>
        <strain evidence="2">AP13</strain>
    </source>
</reference>
<gene>
    <name evidence="2" type="ORF">PVAP13_5KG764900</name>
</gene>
<feature type="compositionally biased region" description="Low complexity" evidence="1">
    <location>
        <begin position="159"/>
        <end position="174"/>
    </location>
</feature>
<dbReference type="AlphaFoldDB" id="A0A8T0SZ24"/>
<dbReference type="EMBL" id="CM029045">
    <property type="protein sequence ID" value="KAG2603357.1"/>
    <property type="molecule type" value="Genomic_DNA"/>
</dbReference>
<protein>
    <submittedName>
        <fullName evidence="2">Uncharacterized protein</fullName>
    </submittedName>
</protein>
<keyword evidence="3" id="KW-1185">Reference proteome</keyword>
<feature type="compositionally biased region" description="Basic residues" evidence="1">
    <location>
        <begin position="144"/>
        <end position="157"/>
    </location>
</feature>
<proteinExistence type="predicted"/>
<dbReference type="Proteomes" id="UP000823388">
    <property type="component" value="Chromosome 5K"/>
</dbReference>
<sequence length="174" mass="18910">MPAAAGPACATEDDSRFAEYCDESPAWWSGVERITLAGRVRKRSHTFRVAFDARPLRSFSFPPHPVSGARRCPSSRRAWMGGGKTKGYGKAARGIPIPIPILTESSEEEVSRQRCRARGRPRDRPSSGAHMGAARGWQAGTGGKRQHRGVPSRRRHGASLLVTSPPQPLSLSLS</sequence>
<organism evidence="2 3">
    <name type="scientific">Panicum virgatum</name>
    <name type="common">Blackwell switchgrass</name>
    <dbReference type="NCBI Taxonomy" id="38727"/>
    <lineage>
        <taxon>Eukaryota</taxon>
        <taxon>Viridiplantae</taxon>
        <taxon>Streptophyta</taxon>
        <taxon>Embryophyta</taxon>
        <taxon>Tracheophyta</taxon>
        <taxon>Spermatophyta</taxon>
        <taxon>Magnoliopsida</taxon>
        <taxon>Liliopsida</taxon>
        <taxon>Poales</taxon>
        <taxon>Poaceae</taxon>
        <taxon>PACMAD clade</taxon>
        <taxon>Panicoideae</taxon>
        <taxon>Panicodae</taxon>
        <taxon>Paniceae</taxon>
        <taxon>Panicinae</taxon>
        <taxon>Panicum</taxon>
        <taxon>Panicum sect. Hiantes</taxon>
    </lineage>
</organism>
<feature type="region of interest" description="Disordered" evidence="1">
    <location>
        <begin position="65"/>
        <end position="174"/>
    </location>
</feature>
<evidence type="ECO:0000313" key="3">
    <source>
        <dbReference type="Proteomes" id="UP000823388"/>
    </source>
</evidence>
<comment type="caution">
    <text evidence="2">The sequence shown here is derived from an EMBL/GenBank/DDBJ whole genome shotgun (WGS) entry which is preliminary data.</text>
</comment>